<name>A0A7W8YD56_9MICC</name>
<feature type="region of interest" description="Disordered" evidence="11">
    <location>
        <begin position="131"/>
        <end position="205"/>
    </location>
</feature>
<evidence type="ECO:0000256" key="11">
    <source>
        <dbReference type="SAM" id="MobiDB-lite"/>
    </source>
</evidence>
<dbReference type="InterPro" id="IPR022892">
    <property type="entry name" value="RNaseHI"/>
</dbReference>
<dbReference type="HAMAP" id="MF_00042">
    <property type="entry name" value="RNase_H"/>
    <property type="match status" value="1"/>
</dbReference>
<keyword evidence="6 10" id="KW-0479">Metal-binding</keyword>
<evidence type="ECO:0000256" key="4">
    <source>
        <dbReference type="ARBA" id="ARBA00012180"/>
    </source>
</evidence>
<feature type="compositionally biased region" description="Polar residues" evidence="11">
    <location>
        <begin position="158"/>
        <end position="183"/>
    </location>
</feature>
<feature type="binding site" evidence="10">
    <location>
        <position position="43"/>
    </location>
    <ligand>
        <name>Mg(2+)</name>
        <dbReference type="ChEBI" id="CHEBI:18420"/>
        <label>1</label>
    </ligand>
</feature>
<evidence type="ECO:0000313" key="13">
    <source>
        <dbReference type="EMBL" id="MBB5599206.1"/>
    </source>
</evidence>
<dbReference type="InterPro" id="IPR036397">
    <property type="entry name" value="RNaseH_sf"/>
</dbReference>
<keyword evidence="14" id="KW-1185">Reference proteome</keyword>
<protein>
    <recommendedName>
        <fullName evidence="4 10">Ribonuclease H</fullName>
        <shortName evidence="10">RNase H</shortName>
        <ecNumber evidence="4 10">3.1.26.4</ecNumber>
    </recommendedName>
</protein>
<comment type="similarity">
    <text evidence="2 10">Belongs to the RNase H family.</text>
</comment>
<evidence type="ECO:0000256" key="3">
    <source>
        <dbReference type="ARBA" id="ARBA00011245"/>
    </source>
</evidence>
<evidence type="ECO:0000256" key="1">
    <source>
        <dbReference type="ARBA" id="ARBA00000077"/>
    </source>
</evidence>
<feature type="binding site" evidence="10">
    <location>
        <position position="67"/>
    </location>
    <ligand>
        <name>Mg(2+)</name>
        <dbReference type="ChEBI" id="CHEBI:18420"/>
        <label>1</label>
    </ligand>
</feature>
<comment type="subunit">
    <text evidence="3 10">Monomer.</text>
</comment>
<comment type="cofactor">
    <cofactor evidence="10">
        <name>Mg(2+)</name>
        <dbReference type="ChEBI" id="CHEBI:18420"/>
    </cofactor>
    <text evidence="10">Binds 1 Mg(2+) ion per subunit. May bind a second metal ion at a regulatory site, or after substrate binding.</text>
</comment>
<dbReference type="GO" id="GO:0005737">
    <property type="term" value="C:cytoplasm"/>
    <property type="evidence" value="ECO:0007669"/>
    <property type="project" value="UniProtKB-SubCell"/>
</dbReference>
<reference evidence="13 14" key="1">
    <citation type="submission" date="2020-08" db="EMBL/GenBank/DDBJ databases">
        <title>Sequencing the genomes of 1000 actinobacteria strains.</title>
        <authorList>
            <person name="Klenk H.-P."/>
        </authorList>
    </citation>
    <scope>NUCLEOTIDE SEQUENCE [LARGE SCALE GENOMIC DNA]</scope>
    <source>
        <strain evidence="13 14">DSM 23694</strain>
    </source>
</reference>
<dbReference type="AlphaFoldDB" id="A0A7W8YD56"/>
<dbReference type="CDD" id="cd09278">
    <property type="entry name" value="RNase_HI_prokaryote_like"/>
    <property type="match status" value="1"/>
</dbReference>
<evidence type="ECO:0000256" key="2">
    <source>
        <dbReference type="ARBA" id="ARBA00005300"/>
    </source>
</evidence>
<dbReference type="GO" id="GO:0004523">
    <property type="term" value="F:RNA-DNA hybrid ribonuclease activity"/>
    <property type="evidence" value="ECO:0007669"/>
    <property type="project" value="UniProtKB-UniRule"/>
</dbReference>
<dbReference type="Proteomes" id="UP000523863">
    <property type="component" value="Unassembled WGS sequence"/>
</dbReference>
<feature type="binding site" evidence="10">
    <location>
        <position position="8"/>
    </location>
    <ligand>
        <name>Mg(2+)</name>
        <dbReference type="ChEBI" id="CHEBI:18420"/>
        <label>1</label>
    </ligand>
</feature>
<evidence type="ECO:0000259" key="12">
    <source>
        <dbReference type="PROSITE" id="PS50879"/>
    </source>
</evidence>
<feature type="binding site" evidence="10">
    <location>
        <position position="8"/>
    </location>
    <ligand>
        <name>Mg(2+)</name>
        <dbReference type="ChEBI" id="CHEBI:18420"/>
        <label>2</label>
    </ligand>
</feature>
<dbReference type="InterPro" id="IPR002156">
    <property type="entry name" value="RNaseH_domain"/>
</dbReference>
<dbReference type="GO" id="GO:0043137">
    <property type="term" value="P:DNA replication, removal of RNA primer"/>
    <property type="evidence" value="ECO:0007669"/>
    <property type="project" value="TreeGrafter"/>
</dbReference>
<dbReference type="Pfam" id="PF00075">
    <property type="entry name" value="RNase_H"/>
    <property type="match status" value="1"/>
</dbReference>
<dbReference type="PROSITE" id="PS50879">
    <property type="entry name" value="RNASE_H_1"/>
    <property type="match status" value="1"/>
</dbReference>
<organism evidence="13 14">
    <name type="scientific">Neomicrococcus lactis</name>
    <dbReference type="NCBI Taxonomy" id="732241"/>
    <lineage>
        <taxon>Bacteria</taxon>
        <taxon>Bacillati</taxon>
        <taxon>Actinomycetota</taxon>
        <taxon>Actinomycetes</taxon>
        <taxon>Micrococcales</taxon>
        <taxon>Micrococcaceae</taxon>
        <taxon>Neomicrococcus</taxon>
    </lineage>
</organism>
<comment type="subcellular location">
    <subcellularLocation>
        <location evidence="10">Cytoplasm</location>
    </subcellularLocation>
</comment>
<dbReference type="EC" id="3.1.26.4" evidence="4 10"/>
<sequence length="344" mass="37163">MAIVAAADGSSLGNPGAMGWAWYVDDNTWQAGGAKRGTNNIGELTAVLELFKATKHRAEEPLQILCDSQYVINCVTKWMPGWKKRGWVKADKKPVLNVDLLKQIDAELVGRTYSFEWVRGHAGHPLNEAADERARAAATSYQNGSAPDEGPGFPGAGNSESSTTAQRGSSSAAHNESVAASQDSESDVPASASASAIEQSAEQDDQMDLLSLLSDDDPEETQASQAAESVVDAVWKLERELLNAYVEASTMDSEPDIVHLLDEMFTGVRADGVLVEDSSTPMTPVQNSSMERLDGVELLSNVVRLNYVLDARRDSGFGELVVGSTWLQRGKSWKLAFRQETGRN</sequence>
<feature type="compositionally biased region" description="Low complexity" evidence="11">
    <location>
        <begin position="190"/>
        <end position="200"/>
    </location>
</feature>
<evidence type="ECO:0000256" key="9">
    <source>
        <dbReference type="ARBA" id="ARBA00022842"/>
    </source>
</evidence>
<feature type="binding site" evidence="10">
    <location>
        <position position="131"/>
    </location>
    <ligand>
        <name>Mg(2+)</name>
        <dbReference type="ChEBI" id="CHEBI:18420"/>
        <label>2</label>
    </ligand>
</feature>
<evidence type="ECO:0000256" key="7">
    <source>
        <dbReference type="ARBA" id="ARBA00022759"/>
    </source>
</evidence>
<comment type="catalytic activity">
    <reaction evidence="1 10">
        <text>Endonucleolytic cleavage to 5'-phosphomonoester.</text>
        <dbReference type="EC" id="3.1.26.4"/>
    </reaction>
</comment>
<comment type="function">
    <text evidence="10">Endonuclease that specifically degrades the RNA of RNA-DNA hybrids.</text>
</comment>
<dbReference type="RefSeq" id="WP_183643982.1">
    <property type="nucleotide sequence ID" value="NZ_JACHBL010000001.1"/>
</dbReference>
<dbReference type="Gene3D" id="3.30.420.10">
    <property type="entry name" value="Ribonuclease H-like superfamily/Ribonuclease H"/>
    <property type="match status" value="1"/>
</dbReference>
<evidence type="ECO:0000256" key="10">
    <source>
        <dbReference type="HAMAP-Rule" id="MF_00042"/>
    </source>
</evidence>
<evidence type="ECO:0000256" key="5">
    <source>
        <dbReference type="ARBA" id="ARBA00022722"/>
    </source>
</evidence>
<dbReference type="PANTHER" id="PTHR10642:SF26">
    <property type="entry name" value="RIBONUCLEASE H1"/>
    <property type="match status" value="1"/>
</dbReference>
<dbReference type="PANTHER" id="PTHR10642">
    <property type="entry name" value="RIBONUCLEASE H1"/>
    <property type="match status" value="1"/>
</dbReference>
<feature type="domain" description="RNase H type-1" evidence="12">
    <location>
        <begin position="1"/>
        <end position="139"/>
    </location>
</feature>
<keyword evidence="7 10" id="KW-0255">Endonuclease</keyword>
<dbReference type="GO" id="GO:0003676">
    <property type="term" value="F:nucleic acid binding"/>
    <property type="evidence" value="ECO:0007669"/>
    <property type="project" value="InterPro"/>
</dbReference>
<keyword evidence="8 10" id="KW-0378">Hydrolase</keyword>
<comment type="caution">
    <text evidence="13">The sequence shown here is derived from an EMBL/GenBank/DDBJ whole genome shotgun (WGS) entry which is preliminary data.</text>
</comment>
<dbReference type="SUPFAM" id="SSF53098">
    <property type="entry name" value="Ribonuclease H-like"/>
    <property type="match status" value="1"/>
</dbReference>
<keyword evidence="9 10" id="KW-0460">Magnesium</keyword>
<gene>
    <name evidence="10" type="primary">rnhA</name>
    <name evidence="13" type="ORF">BKA12_002286</name>
</gene>
<evidence type="ECO:0000256" key="8">
    <source>
        <dbReference type="ARBA" id="ARBA00022801"/>
    </source>
</evidence>
<keyword evidence="5 10" id="KW-0540">Nuclease</keyword>
<accession>A0A7W8YD56</accession>
<keyword evidence="10" id="KW-0963">Cytoplasm</keyword>
<proteinExistence type="inferred from homology"/>
<dbReference type="InterPro" id="IPR050092">
    <property type="entry name" value="RNase_H"/>
</dbReference>
<evidence type="ECO:0000256" key="6">
    <source>
        <dbReference type="ARBA" id="ARBA00022723"/>
    </source>
</evidence>
<evidence type="ECO:0000313" key="14">
    <source>
        <dbReference type="Proteomes" id="UP000523863"/>
    </source>
</evidence>
<dbReference type="GO" id="GO:0000287">
    <property type="term" value="F:magnesium ion binding"/>
    <property type="evidence" value="ECO:0007669"/>
    <property type="project" value="UniProtKB-UniRule"/>
</dbReference>
<dbReference type="EMBL" id="JACHBL010000001">
    <property type="protein sequence ID" value="MBB5599206.1"/>
    <property type="molecule type" value="Genomic_DNA"/>
</dbReference>
<dbReference type="InterPro" id="IPR012337">
    <property type="entry name" value="RNaseH-like_sf"/>
</dbReference>